<accession>A0ABF7QK54</accession>
<protein>
    <recommendedName>
        <fullName evidence="1">Bacteriophage T5 Orf172 DNA-binding domain-containing protein</fullName>
    </recommendedName>
</protein>
<dbReference type="KEGG" id="rlt:Rleg2_1124"/>
<evidence type="ECO:0000259" key="1">
    <source>
        <dbReference type="SMART" id="SM00974"/>
    </source>
</evidence>
<dbReference type="EMBL" id="CP001191">
    <property type="protein sequence ID" value="ACI54418.1"/>
    <property type="molecule type" value="Genomic_DNA"/>
</dbReference>
<reference evidence="2 3" key="1">
    <citation type="journal article" date="2010" name="Stand. Genomic Sci.">
        <title>Complete genome sequence of Rhizobium leguminosarum bv trifolii strain WSM2304, an effective microsymbiont of the South American clover Trifolium polymorphum.</title>
        <authorList>
            <person name="Reeve W."/>
            <person name="O'Hara G."/>
            <person name="Chain P."/>
            <person name="Ardley J."/>
            <person name="Brau L."/>
            <person name="Nandesena K."/>
            <person name="Tiwari R."/>
            <person name="Malfatti S."/>
            <person name="Kiss H."/>
            <person name="Lapidus A."/>
            <person name="Copeland A."/>
            <person name="Nolan M."/>
            <person name="Land M."/>
            <person name="Ivanova N."/>
            <person name="Mavromatis K."/>
            <person name="Markowitz V."/>
            <person name="Kyrpides N."/>
            <person name="Melino V."/>
            <person name="Denton M."/>
            <person name="Yates R."/>
            <person name="Howieson J."/>
        </authorList>
    </citation>
    <scope>NUCLEOTIDE SEQUENCE [LARGE SCALE GENOMIC DNA]</scope>
    <source>
        <strain evidence="2 3">WSM2304</strain>
    </source>
</reference>
<evidence type="ECO:0000313" key="2">
    <source>
        <dbReference type="EMBL" id="ACI54418.1"/>
    </source>
</evidence>
<dbReference type="Proteomes" id="UP000008330">
    <property type="component" value="Chromosome"/>
</dbReference>
<keyword evidence="3" id="KW-1185">Reference proteome</keyword>
<dbReference type="AlphaFoldDB" id="A0ABF7QK54"/>
<proteinExistence type="predicted"/>
<sequence>MEGIAIRELGQIRFPCKFADIKDYARFMGEDEFEDALGQLEKFQFVARHSTGYLVMADPYGFDPPKVTLKDEVSGKRHVYVFKTGDGLFKIGITIDLKRRSKELYPAEFVVSAQVPNAAKIERELHDKYRSYRKGGEWFRLPDPQVQALIDEVKALAS</sequence>
<dbReference type="InterPro" id="IPR018306">
    <property type="entry name" value="Phage_T5_Orf172_DNA-bd"/>
</dbReference>
<evidence type="ECO:0000313" key="3">
    <source>
        <dbReference type="Proteomes" id="UP000008330"/>
    </source>
</evidence>
<dbReference type="Pfam" id="PF13455">
    <property type="entry name" value="MUG113"/>
    <property type="match status" value="1"/>
</dbReference>
<dbReference type="SMART" id="SM00974">
    <property type="entry name" value="T5orf172"/>
    <property type="match status" value="1"/>
</dbReference>
<organism evidence="2 3">
    <name type="scientific">Rhizobium leguminosarum bv. trifolii (strain WSM2304)</name>
    <dbReference type="NCBI Taxonomy" id="395492"/>
    <lineage>
        <taxon>Bacteria</taxon>
        <taxon>Pseudomonadati</taxon>
        <taxon>Pseudomonadota</taxon>
        <taxon>Alphaproteobacteria</taxon>
        <taxon>Hyphomicrobiales</taxon>
        <taxon>Rhizobiaceae</taxon>
        <taxon>Rhizobium/Agrobacterium group</taxon>
        <taxon>Rhizobium</taxon>
    </lineage>
</organism>
<feature type="domain" description="Bacteriophage T5 Orf172 DNA-binding" evidence="1">
    <location>
        <begin position="83"/>
        <end position="153"/>
    </location>
</feature>
<name>A0ABF7QK54_RHILW</name>
<gene>
    <name evidence="2" type="ordered locus">Rleg2_1124</name>
</gene>